<dbReference type="Pfam" id="PF12728">
    <property type="entry name" value="HTH_17"/>
    <property type="match status" value="1"/>
</dbReference>
<dbReference type="Proteomes" id="UP000011960">
    <property type="component" value="Unassembled WGS sequence"/>
</dbReference>
<sequence>MFYTVKEVSSRYKIAPATVWRWVKEGRFPQPVKLGAGMGSDQASERLGFNNPLEQLYKLTGITDFKK</sequence>
<accession>M7CKS0</accession>
<dbReference type="SUPFAM" id="SSF46955">
    <property type="entry name" value="Putative DNA-binding domain"/>
    <property type="match status" value="1"/>
</dbReference>
<feature type="domain" description="Helix-turn-helix" evidence="1">
    <location>
        <begin position="2"/>
        <end position="29"/>
    </location>
</feature>
<protein>
    <recommendedName>
        <fullName evidence="1">Helix-turn-helix domain-containing protein</fullName>
    </recommendedName>
</protein>
<dbReference type="RefSeq" id="WP_008940474.1">
    <property type="nucleotide sequence ID" value="NZ_APAT01000025.1"/>
</dbReference>
<keyword evidence="3" id="KW-1185">Reference proteome</keyword>
<comment type="caution">
    <text evidence="2">The sequence shown here is derived from an EMBL/GenBank/DDBJ whole genome shotgun (WGS) entry which is preliminary data.</text>
</comment>
<name>M7CKS0_9GAMM</name>
<proteinExistence type="predicted"/>
<organism evidence="2 3">
    <name type="scientific">Marinobacter santoriniensis NKSG1</name>
    <dbReference type="NCBI Taxonomy" id="1288826"/>
    <lineage>
        <taxon>Bacteria</taxon>
        <taxon>Pseudomonadati</taxon>
        <taxon>Pseudomonadota</taxon>
        <taxon>Gammaproteobacteria</taxon>
        <taxon>Pseudomonadales</taxon>
        <taxon>Marinobacteraceae</taxon>
        <taxon>Marinobacter</taxon>
    </lineage>
</organism>
<gene>
    <name evidence="2" type="ORF">MSNKSG1_16746</name>
</gene>
<dbReference type="InterPro" id="IPR041657">
    <property type="entry name" value="HTH_17"/>
</dbReference>
<dbReference type="AlphaFoldDB" id="M7CKS0"/>
<evidence type="ECO:0000313" key="2">
    <source>
        <dbReference type="EMBL" id="EMP54246.1"/>
    </source>
</evidence>
<reference evidence="2 3" key="1">
    <citation type="journal article" date="2013" name="Genome Announc.">
        <title>Genome Sequence of Hydrothermal Arsenic-Respiring Bacterium Marinobacter santoriniensis NKSG1T.</title>
        <authorList>
            <person name="Handley K.M."/>
            <person name="Upton M."/>
            <person name="Beatson S.A."/>
            <person name="Hery M."/>
            <person name="Lloyd J.R."/>
        </authorList>
    </citation>
    <scope>NUCLEOTIDE SEQUENCE [LARGE SCALE GENOMIC DNA]</scope>
    <source>
        <strain evidence="2 3">NKSG1</strain>
    </source>
</reference>
<dbReference type="InterPro" id="IPR009061">
    <property type="entry name" value="DNA-bd_dom_put_sf"/>
</dbReference>
<evidence type="ECO:0000313" key="3">
    <source>
        <dbReference type="Proteomes" id="UP000011960"/>
    </source>
</evidence>
<dbReference type="OrthoDB" id="5298532at2"/>
<dbReference type="STRING" id="1288826.MSNKSG1_16746"/>
<dbReference type="EMBL" id="APAT01000025">
    <property type="protein sequence ID" value="EMP54246.1"/>
    <property type="molecule type" value="Genomic_DNA"/>
</dbReference>
<evidence type="ECO:0000259" key="1">
    <source>
        <dbReference type="Pfam" id="PF12728"/>
    </source>
</evidence>